<gene>
    <name evidence="1" type="ORF">WA1_44780</name>
</gene>
<protein>
    <submittedName>
        <fullName evidence="1">Uncharacterized protein</fullName>
    </submittedName>
</protein>
<comment type="caution">
    <text evidence="1">The sequence shown here is derived from an EMBL/GenBank/DDBJ whole genome shotgun (WGS) entry which is preliminary data.</text>
</comment>
<sequence>MFFKVAIAILDAIREIVSTCFSNSSSSQYCLSCELFRTKIAIYTQALLVNNYSHNQFKKVAYSRKGKMRVVHNLKIYKENEEILRTTLY</sequence>
<name>A0A139WWH2_9CYAN</name>
<evidence type="ECO:0000313" key="1">
    <source>
        <dbReference type="EMBL" id="KYC36791.1"/>
    </source>
</evidence>
<dbReference type="Proteomes" id="UP000076925">
    <property type="component" value="Unassembled WGS sequence"/>
</dbReference>
<keyword evidence="2" id="KW-1185">Reference proteome</keyword>
<organism evidence="1 2">
    <name type="scientific">Scytonema hofmannii PCC 7110</name>
    <dbReference type="NCBI Taxonomy" id="128403"/>
    <lineage>
        <taxon>Bacteria</taxon>
        <taxon>Bacillati</taxon>
        <taxon>Cyanobacteriota</taxon>
        <taxon>Cyanophyceae</taxon>
        <taxon>Nostocales</taxon>
        <taxon>Scytonemataceae</taxon>
        <taxon>Scytonema</taxon>
    </lineage>
</organism>
<accession>A0A139WWH2</accession>
<dbReference type="EMBL" id="ANNX02000047">
    <property type="protein sequence ID" value="KYC36791.1"/>
    <property type="molecule type" value="Genomic_DNA"/>
</dbReference>
<proteinExistence type="predicted"/>
<dbReference type="AlphaFoldDB" id="A0A139WWH2"/>
<evidence type="ECO:0000313" key="2">
    <source>
        <dbReference type="Proteomes" id="UP000076925"/>
    </source>
</evidence>
<reference evidence="1 2" key="1">
    <citation type="journal article" date="2013" name="Genome Biol. Evol.">
        <title>Genomes of Stigonematalean cyanobacteria (subsection V) and the evolution of oxygenic photosynthesis from prokaryotes to plastids.</title>
        <authorList>
            <person name="Dagan T."/>
            <person name="Roettger M."/>
            <person name="Stucken K."/>
            <person name="Landan G."/>
            <person name="Koch R."/>
            <person name="Major P."/>
            <person name="Gould S.B."/>
            <person name="Goremykin V.V."/>
            <person name="Rippka R."/>
            <person name="Tandeau de Marsac N."/>
            <person name="Gugger M."/>
            <person name="Lockhart P.J."/>
            <person name="Allen J.F."/>
            <person name="Brune I."/>
            <person name="Maus I."/>
            <person name="Puhler A."/>
            <person name="Martin W.F."/>
        </authorList>
    </citation>
    <scope>NUCLEOTIDE SEQUENCE [LARGE SCALE GENOMIC DNA]</scope>
    <source>
        <strain evidence="1 2">PCC 7110</strain>
    </source>
</reference>